<dbReference type="AlphaFoldDB" id="A0A939LQD0"/>
<protein>
    <submittedName>
        <fullName evidence="2">Uncharacterized protein</fullName>
    </submittedName>
</protein>
<dbReference type="RefSeq" id="WP_208056446.1">
    <property type="nucleotide sequence ID" value="NZ_JAGEMK010000007.1"/>
</dbReference>
<feature type="transmembrane region" description="Helical" evidence="1">
    <location>
        <begin position="174"/>
        <end position="195"/>
    </location>
</feature>
<comment type="caution">
    <text evidence="2">The sequence shown here is derived from an EMBL/GenBank/DDBJ whole genome shotgun (WGS) entry which is preliminary data.</text>
</comment>
<sequence>MTGAGPSAPVARVLDQVDRAWRQSGVPRPERQVRLDELRTHLEDAVAHGQDPQEVVGPDPVAFAAEWVHADRRRPVASVTLRVVGVLLVVTGALALTYVLAPDDLGGGRPGLTWSALVFALIPPAVVLYREALTLRPLGLDLRRRKDVALAGIIAVALLGGAAGARTSEALLPVPYPVASGLIGAGLLLLGWAWVMRLTPRTRRMV</sequence>
<gene>
    <name evidence="2" type="ORF">J4G33_13245</name>
</gene>
<organism evidence="2 3">
    <name type="scientific">Actinotalea soli</name>
    <dbReference type="NCBI Taxonomy" id="2819234"/>
    <lineage>
        <taxon>Bacteria</taxon>
        <taxon>Bacillati</taxon>
        <taxon>Actinomycetota</taxon>
        <taxon>Actinomycetes</taxon>
        <taxon>Micrococcales</taxon>
        <taxon>Cellulomonadaceae</taxon>
        <taxon>Actinotalea</taxon>
    </lineage>
</organism>
<evidence type="ECO:0000256" key="1">
    <source>
        <dbReference type="SAM" id="Phobius"/>
    </source>
</evidence>
<proteinExistence type="predicted"/>
<feature type="transmembrane region" description="Helical" evidence="1">
    <location>
        <begin position="112"/>
        <end position="129"/>
    </location>
</feature>
<keyword evidence="1" id="KW-0812">Transmembrane</keyword>
<reference evidence="2" key="1">
    <citation type="submission" date="2021-03" db="EMBL/GenBank/DDBJ databases">
        <title>Actinotalea soli sp. nov., isolated from soil.</title>
        <authorList>
            <person name="Ping W."/>
            <person name="Zhang J."/>
        </authorList>
    </citation>
    <scope>NUCLEOTIDE SEQUENCE</scope>
    <source>
        <strain evidence="2">BY-33</strain>
    </source>
</reference>
<name>A0A939LQD0_9CELL</name>
<evidence type="ECO:0000313" key="2">
    <source>
        <dbReference type="EMBL" id="MBO1752772.1"/>
    </source>
</evidence>
<feature type="transmembrane region" description="Helical" evidence="1">
    <location>
        <begin position="79"/>
        <end position="100"/>
    </location>
</feature>
<dbReference type="SUPFAM" id="SSF158560">
    <property type="entry name" value="BH3980-like"/>
    <property type="match status" value="1"/>
</dbReference>
<keyword evidence="1" id="KW-0472">Membrane</keyword>
<dbReference type="Proteomes" id="UP000664209">
    <property type="component" value="Unassembled WGS sequence"/>
</dbReference>
<keyword evidence="1" id="KW-1133">Transmembrane helix</keyword>
<keyword evidence="3" id="KW-1185">Reference proteome</keyword>
<feature type="transmembrane region" description="Helical" evidence="1">
    <location>
        <begin position="149"/>
        <end position="168"/>
    </location>
</feature>
<dbReference type="EMBL" id="JAGEMK010000007">
    <property type="protein sequence ID" value="MBO1752772.1"/>
    <property type="molecule type" value="Genomic_DNA"/>
</dbReference>
<accession>A0A939LQD0</accession>
<evidence type="ECO:0000313" key="3">
    <source>
        <dbReference type="Proteomes" id="UP000664209"/>
    </source>
</evidence>